<reference evidence="1 2" key="1">
    <citation type="journal article" date="2017" name="Elife">
        <title>Extensive horizontal gene transfer in cheese-associated bacteria.</title>
        <authorList>
            <person name="Bonham K.S."/>
            <person name="Wolfe B.E."/>
            <person name="Dutton R.J."/>
        </authorList>
    </citation>
    <scope>NUCLEOTIDE SEQUENCE [LARGE SCALE GENOMIC DNA]</scope>
    <source>
        <strain evidence="1 2">JB196</strain>
    </source>
</reference>
<comment type="caution">
    <text evidence="1">The sequence shown here is derived from an EMBL/GenBank/DDBJ whole genome shotgun (WGS) entry which is preliminary data.</text>
</comment>
<dbReference type="InterPro" id="IPR002816">
    <property type="entry name" value="TraB/PrgY/GumN_fam"/>
</dbReference>
<proteinExistence type="predicted"/>
<protein>
    <recommendedName>
        <fullName evidence="3">TraB/GumN family protein</fullName>
    </recommendedName>
</protein>
<evidence type="ECO:0008006" key="3">
    <source>
        <dbReference type="Google" id="ProtNLM"/>
    </source>
</evidence>
<dbReference type="PANTHER" id="PTHR40590:SF1">
    <property type="entry name" value="CYTOPLASMIC PROTEIN"/>
    <property type="match status" value="1"/>
</dbReference>
<dbReference type="Proteomes" id="UP000252479">
    <property type="component" value="Unassembled WGS sequence"/>
</dbReference>
<dbReference type="InterPro" id="IPR047111">
    <property type="entry name" value="YbaP-like"/>
</dbReference>
<evidence type="ECO:0000313" key="2">
    <source>
        <dbReference type="Proteomes" id="UP000252479"/>
    </source>
</evidence>
<dbReference type="Pfam" id="PF01963">
    <property type="entry name" value="TraB_PrgY_gumN"/>
    <property type="match status" value="1"/>
</dbReference>
<dbReference type="EMBL" id="QPGL01000001">
    <property type="protein sequence ID" value="RCS73666.1"/>
    <property type="molecule type" value="Genomic_DNA"/>
</dbReference>
<accession>A0A368LPI0</accession>
<dbReference type="CDD" id="cd14789">
    <property type="entry name" value="Tiki"/>
    <property type="match status" value="1"/>
</dbReference>
<dbReference type="AlphaFoldDB" id="A0A368LPI0"/>
<organism evidence="1 2">
    <name type="scientific">Vibrio casei</name>
    <dbReference type="NCBI Taxonomy" id="673372"/>
    <lineage>
        <taxon>Bacteria</taxon>
        <taxon>Pseudomonadati</taxon>
        <taxon>Pseudomonadota</taxon>
        <taxon>Gammaproteobacteria</taxon>
        <taxon>Vibrionales</taxon>
        <taxon>Vibrionaceae</taxon>
        <taxon>Vibrio</taxon>
    </lineage>
</organism>
<name>A0A368LPI0_9VIBR</name>
<dbReference type="PANTHER" id="PTHR40590">
    <property type="entry name" value="CYTOPLASMIC PROTEIN-RELATED"/>
    <property type="match status" value="1"/>
</dbReference>
<keyword evidence="2" id="KW-1185">Reference proteome</keyword>
<evidence type="ECO:0000313" key="1">
    <source>
        <dbReference type="EMBL" id="RCS73666.1"/>
    </source>
</evidence>
<gene>
    <name evidence="1" type="ORF">CIK83_08615</name>
</gene>
<sequence>MPSISIKRFNMKNWVQLIVSFLAIPTTLFSATLHADPMVWKAIKDNQQLMLIGTIHLGQKSMYPLPSQLEQFMKQSDGLILEADVNAPPPKIDFSHATLTVNILTSEQRKKLEDIATELTLDTTALLHFPPWLTAISIENQAFQTLGYDANLGVDSVLADQAQALKLPLLTFETITQQLNMLQNLPEDGKSLLLDTLESWHEEKGFYQCMIQRWQDGDKSGLLKLLSLGGWDEDTSQSLLYSRNQIWSDKIQDPTFLSPKGQYVIAVGTLHLIGENSLIEHLEKDGYHIELITQSQSSHCRI</sequence>